<evidence type="ECO:0000313" key="3">
    <source>
        <dbReference type="EMBL" id="PRH79363.1"/>
    </source>
</evidence>
<dbReference type="InterPro" id="IPR001387">
    <property type="entry name" value="Cro/C1-type_HTH"/>
</dbReference>
<evidence type="ECO:0000313" key="4">
    <source>
        <dbReference type="Proteomes" id="UP000239322"/>
    </source>
</evidence>
<keyword evidence="4" id="KW-1185">Reference proteome</keyword>
<accession>A0A2S9PYD1</accession>
<organism evidence="3 4">
    <name type="scientific">Streptomyces solincola</name>
    <dbReference type="NCBI Taxonomy" id="2100817"/>
    <lineage>
        <taxon>Bacteria</taxon>
        <taxon>Bacillati</taxon>
        <taxon>Actinomycetota</taxon>
        <taxon>Actinomycetes</taxon>
        <taxon>Kitasatosporales</taxon>
        <taxon>Streptomycetaceae</taxon>
        <taxon>Streptomyces</taxon>
    </lineage>
</organism>
<name>A0A2S9PYD1_9ACTN</name>
<dbReference type="AlphaFoldDB" id="A0A2S9PYD1"/>
<dbReference type="CDD" id="cd00093">
    <property type="entry name" value="HTH_XRE"/>
    <property type="match status" value="1"/>
</dbReference>
<feature type="domain" description="HTH cro/C1-type" evidence="2">
    <location>
        <begin position="247"/>
        <end position="302"/>
    </location>
</feature>
<evidence type="ECO:0000256" key="1">
    <source>
        <dbReference type="SAM" id="MobiDB-lite"/>
    </source>
</evidence>
<gene>
    <name evidence="3" type="ORF">C6N75_09775</name>
</gene>
<feature type="compositionally biased region" description="Basic residues" evidence="1">
    <location>
        <begin position="1"/>
        <end position="13"/>
    </location>
</feature>
<evidence type="ECO:0000259" key="2">
    <source>
        <dbReference type="PROSITE" id="PS50943"/>
    </source>
</evidence>
<feature type="region of interest" description="Disordered" evidence="1">
    <location>
        <begin position="1"/>
        <end position="25"/>
    </location>
</feature>
<dbReference type="EMBL" id="PVLV01000121">
    <property type="protein sequence ID" value="PRH79363.1"/>
    <property type="molecule type" value="Genomic_DNA"/>
</dbReference>
<dbReference type="Proteomes" id="UP000239322">
    <property type="component" value="Unassembled WGS sequence"/>
</dbReference>
<proteinExistence type="predicted"/>
<dbReference type="PROSITE" id="PS50943">
    <property type="entry name" value="HTH_CROC1"/>
    <property type="match status" value="1"/>
</dbReference>
<sequence>MLRRRQRQKRVRYQHSVGQPPKMPAGEAARHVRWLHDQCGMSLAHIARASGTSPSTTRRLMHVTDDEPMYRHVAEKILRTRPEEPMSLEQSAHVDPIGSQRRAQALVALGFTGPVLAVELGFNGHVPNFWRFFQATVINATRRDRIAAGYTKLQYADPADFGVDNQRAARLRNIAKERAWAPPSCWDSDTIDDPEAIPEWTGACGTPRGRYIHERDKIRPVCKPCARAAREAAGQEPATRVFSPDALAALLANRGWLAPDLSARMGLAGPDSVYRWLSGKALPSQVSWDLMASTLGVTIEDLEA</sequence>
<protein>
    <recommendedName>
        <fullName evidence="2">HTH cro/C1-type domain-containing protein</fullName>
    </recommendedName>
</protein>
<comment type="caution">
    <text evidence="3">The sequence shown here is derived from an EMBL/GenBank/DDBJ whole genome shotgun (WGS) entry which is preliminary data.</text>
</comment>
<reference evidence="3 4" key="1">
    <citation type="submission" date="2018-03" db="EMBL/GenBank/DDBJ databases">
        <title>Novel Streptomyces sp. from soil.</title>
        <authorList>
            <person name="Tan G.Y.A."/>
            <person name="Lee Z.Y."/>
        </authorList>
    </citation>
    <scope>NUCLEOTIDE SEQUENCE [LARGE SCALE GENOMIC DNA]</scope>
    <source>
        <strain evidence="3 4">ST5x</strain>
    </source>
</reference>